<dbReference type="EMBL" id="JACHIE010000001">
    <property type="protein sequence ID" value="MBB6455675.1"/>
    <property type="molecule type" value="Genomic_DNA"/>
</dbReference>
<comment type="caution">
    <text evidence="1">The sequence shown here is derived from an EMBL/GenBank/DDBJ whole genome shotgun (WGS) entry which is preliminary data.</text>
</comment>
<protein>
    <submittedName>
        <fullName evidence="1">Uncharacterized protein</fullName>
    </submittedName>
</protein>
<dbReference type="Proteomes" id="UP000578000">
    <property type="component" value="Unassembled WGS sequence"/>
</dbReference>
<gene>
    <name evidence="1" type="ORF">HNR55_000236</name>
</gene>
<evidence type="ECO:0000313" key="2">
    <source>
        <dbReference type="Proteomes" id="UP000578000"/>
    </source>
</evidence>
<keyword evidence="2" id="KW-1185">Reference proteome</keyword>
<proteinExistence type="predicted"/>
<organism evidence="1 2">
    <name type="scientific">Acetobacter lovaniensis</name>
    <dbReference type="NCBI Taxonomy" id="104100"/>
    <lineage>
        <taxon>Bacteria</taxon>
        <taxon>Pseudomonadati</taxon>
        <taxon>Pseudomonadota</taxon>
        <taxon>Alphaproteobacteria</taxon>
        <taxon>Acetobacterales</taxon>
        <taxon>Acetobacteraceae</taxon>
        <taxon>Acetobacter</taxon>
    </lineage>
</organism>
<evidence type="ECO:0000313" key="1">
    <source>
        <dbReference type="EMBL" id="MBB6455675.1"/>
    </source>
</evidence>
<dbReference type="AlphaFoldDB" id="A0A841QBA5"/>
<accession>A0A841QBA5</accession>
<reference evidence="1 2" key="1">
    <citation type="submission" date="2020-08" db="EMBL/GenBank/DDBJ databases">
        <title>Genomic Encyclopedia of Type Strains, Phase IV (KMG-IV): sequencing the most valuable type-strain genomes for metagenomic binning, comparative biology and taxonomic classification.</title>
        <authorList>
            <person name="Goeker M."/>
        </authorList>
    </citation>
    <scope>NUCLEOTIDE SEQUENCE [LARGE SCALE GENOMIC DNA]</scope>
    <source>
        <strain evidence="1 2">DSM 4491</strain>
    </source>
</reference>
<sequence>MQTSPAPAHALPAMPTHPIYDWVMRLSHAE</sequence>
<name>A0A841QBA5_9PROT</name>